<organism evidence="2 3">
    <name type="scientific">Sphingobacterium olei</name>
    <dbReference type="NCBI Taxonomy" id="2571155"/>
    <lineage>
        <taxon>Bacteria</taxon>
        <taxon>Pseudomonadati</taxon>
        <taxon>Bacteroidota</taxon>
        <taxon>Sphingobacteriia</taxon>
        <taxon>Sphingobacteriales</taxon>
        <taxon>Sphingobacteriaceae</taxon>
        <taxon>Sphingobacterium</taxon>
    </lineage>
</organism>
<keyword evidence="3" id="KW-1185">Reference proteome</keyword>
<feature type="transmembrane region" description="Helical" evidence="1">
    <location>
        <begin position="115"/>
        <end position="136"/>
    </location>
</feature>
<dbReference type="Proteomes" id="UP000306808">
    <property type="component" value="Unassembled WGS sequence"/>
</dbReference>
<dbReference type="AlphaFoldDB" id="A0A4U0P796"/>
<sequence>MTTRKTSKIQHAARILLGSFMVFAGAAHLSFSRFEFQAQVPNWVPLEKDLVVILSGVIELAFGFAVIILGHKKKWVPWLLALFFVAVFPGNWAQYINQVDAFGLDTDQARLGRLFFQPVLIVWALWSMGAISTRGFNPESI</sequence>
<evidence type="ECO:0000313" key="3">
    <source>
        <dbReference type="Proteomes" id="UP000306808"/>
    </source>
</evidence>
<keyword evidence="1" id="KW-0472">Membrane</keyword>
<keyword evidence="1" id="KW-1133">Transmembrane helix</keyword>
<evidence type="ECO:0000256" key="1">
    <source>
        <dbReference type="SAM" id="Phobius"/>
    </source>
</evidence>
<dbReference type="GO" id="GO:0016020">
    <property type="term" value="C:membrane"/>
    <property type="evidence" value="ECO:0007669"/>
    <property type="project" value="UniProtKB-SubCell"/>
</dbReference>
<name>A0A4U0P796_9SPHI</name>
<reference evidence="2 3" key="1">
    <citation type="submission" date="2019-04" db="EMBL/GenBank/DDBJ databases">
        <title>Sphingobacterium olei sp. nov., isolated from oil-contaminated soil.</title>
        <authorList>
            <person name="Liu B."/>
        </authorList>
    </citation>
    <scope>NUCLEOTIDE SEQUENCE [LARGE SCALE GENOMIC DNA]</scope>
    <source>
        <strain evidence="2 3">HAL-9</strain>
    </source>
</reference>
<feature type="transmembrane region" description="Helical" evidence="1">
    <location>
        <begin position="76"/>
        <end position="95"/>
    </location>
</feature>
<accession>A0A4U0P796</accession>
<gene>
    <name evidence="2" type="ORF">FAZ15_03440</name>
</gene>
<protein>
    <submittedName>
        <fullName evidence="2">DoxX family membrane protein</fullName>
    </submittedName>
</protein>
<keyword evidence="1" id="KW-0812">Transmembrane</keyword>
<comment type="caution">
    <text evidence="2">The sequence shown here is derived from an EMBL/GenBank/DDBJ whole genome shotgun (WGS) entry which is preliminary data.</text>
</comment>
<dbReference type="PANTHER" id="PTHR36974:SF1">
    <property type="entry name" value="DOXX FAMILY MEMBRANE PROTEIN"/>
    <property type="match status" value="1"/>
</dbReference>
<dbReference type="PANTHER" id="PTHR36974">
    <property type="entry name" value="MEMBRANE PROTEIN-RELATED"/>
    <property type="match status" value="1"/>
</dbReference>
<feature type="transmembrane region" description="Helical" evidence="1">
    <location>
        <begin position="51"/>
        <end position="69"/>
    </location>
</feature>
<proteinExistence type="predicted"/>
<dbReference type="OrthoDB" id="9788974at2"/>
<feature type="transmembrane region" description="Helical" evidence="1">
    <location>
        <begin position="12"/>
        <end position="31"/>
    </location>
</feature>
<evidence type="ECO:0000313" key="2">
    <source>
        <dbReference type="EMBL" id="TJZ63345.1"/>
    </source>
</evidence>
<dbReference type="EMBL" id="SUME01000001">
    <property type="protein sequence ID" value="TJZ63345.1"/>
    <property type="molecule type" value="Genomic_DNA"/>
</dbReference>
<dbReference type="RefSeq" id="WP_136899889.1">
    <property type="nucleotide sequence ID" value="NZ_SUME01000001.1"/>
</dbReference>